<gene>
    <name evidence="1" type="ORF">PIB30_060106</name>
</gene>
<accession>A0ABU6SLH2</accession>
<dbReference type="EMBL" id="JASCZI010060942">
    <property type="protein sequence ID" value="MED6136909.1"/>
    <property type="molecule type" value="Genomic_DNA"/>
</dbReference>
<name>A0ABU6SLH2_9FABA</name>
<comment type="caution">
    <text evidence="1">The sequence shown here is derived from an EMBL/GenBank/DDBJ whole genome shotgun (WGS) entry which is preliminary data.</text>
</comment>
<reference evidence="1 2" key="1">
    <citation type="journal article" date="2023" name="Plants (Basel)">
        <title>Bridging the Gap: Combining Genomics and Transcriptomics Approaches to Understand Stylosanthes scabra, an Orphan Legume from the Brazilian Caatinga.</title>
        <authorList>
            <person name="Ferreira-Neto J.R.C."/>
            <person name="da Silva M.D."/>
            <person name="Binneck E."/>
            <person name="de Melo N.F."/>
            <person name="da Silva R.H."/>
            <person name="de Melo A.L.T.M."/>
            <person name="Pandolfi V."/>
            <person name="Bustamante F.O."/>
            <person name="Brasileiro-Vidal A.C."/>
            <person name="Benko-Iseppon A.M."/>
        </authorList>
    </citation>
    <scope>NUCLEOTIDE SEQUENCE [LARGE SCALE GENOMIC DNA]</scope>
    <source>
        <tissue evidence="1">Leaves</tissue>
    </source>
</reference>
<sequence length="90" mass="9986">MKLTRLVACRSKVESIPHNLGFFGNPFSESKGRTETLFYHGNIIFEWASKKSKPGPELAWNEGDGPNVALANPTFQVAGGEEQTFSNLMR</sequence>
<evidence type="ECO:0000313" key="1">
    <source>
        <dbReference type="EMBL" id="MED6136909.1"/>
    </source>
</evidence>
<keyword evidence="2" id="KW-1185">Reference proteome</keyword>
<protein>
    <submittedName>
        <fullName evidence="1">Uncharacterized protein</fullName>
    </submittedName>
</protein>
<proteinExistence type="predicted"/>
<dbReference type="Proteomes" id="UP001341840">
    <property type="component" value="Unassembled WGS sequence"/>
</dbReference>
<organism evidence="1 2">
    <name type="scientific">Stylosanthes scabra</name>
    <dbReference type="NCBI Taxonomy" id="79078"/>
    <lineage>
        <taxon>Eukaryota</taxon>
        <taxon>Viridiplantae</taxon>
        <taxon>Streptophyta</taxon>
        <taxon>Embryophyta</taxon>
        <taxon>Tracheophyta</taxon>
        <taxon>Spermatophyta</taxon>
        <taxon>Magnoliopsida</taxon>
        <taxon>eudicotyledons</taxon>
        <taxon>Gunneridae</taxon>
        <taxon>Pentapetalae</taxon>
        <taxon>rosids</taxon>
        <taxon>fabids</taxon>
        <taxon>Fabales</taxon>
        <taxon>Fabaceae</taxon>
        <taxon>Papilionoideae</taxon>
        <taxon>50 kb inversion clade</taxon>
        <taxon>dalbergioids sensu lato</taxon>
        <taxon>Dalbergieae</taxon>
        <taxon>Pterocarpus clade</taxon>
        <taxon>Stylosanthes</taxon>
    </lineage>
</organism>
<evidence type="ECO:0000313" key="2">
    <source>
        <dbReference type="Proteomes" id="UP001341840"/>
    </source>
</evidence>